<reference evidence="2 3" key="1">
    <citation type="submission" date="2019-02" db="EMBL/GenBank/DDBJ databases">
        <title>Deep-cultivation of Planctomycetes and their phenomic and genomic characterization uncovers novel biology.</title>
        <authorList>
            <person name="Wiegand S."/>
            <person name="Jogler M."/>
            <person name="Boedeker C."/>
            <person name="Pinto D."/>
            <person name="Vollmers J."/>
            <person name="Rivas-Marin E."/>
            <person name="Kohn T."/>
            <person name="Peeters S.H."/>
            <person name="Heuer A."/>
            <person name="Rast P."/>
            <person name="Oberbeckmann S."/>
            <person name="Bunk B."/>
            <person name="Jeske O."/>
            <person name="Meyerdierks A."/>
            <person name="Storesund J.E."/>
            <person name="Kallscheuer N."/>
            <person name="Luecker S."/>
            <person name="Lage O.M."/>
            <person name="Pohl T."/>
            <person name="Merkel B.J."/>
            <person name="Hornburger P."/>
            <person name="Mueller R.-W."/>
            <person name="Bruemmer F."/>
            <person name="Labrenz M."/>
            <person name="Spormann A.M."/>
            <person name="Op Den Camp H."/>
            <person name="Overmann J."/>
            <person name="Amann R."/>
            <person name="Jetten M.S.M."/>
            <person name="Mascher T."/>
            <person name="Medema M.H."/>
            <person name="Devos D.P."/>
            <person name="Kaster A.-K."/>
            <person name="Ovreas L."/>
            <person name="Rohde M."/>
            <person name="Galperin M.Y."/>
            <person name="Jogler C."/>
        </authorList>
    </citation>
    <scope>NUCLEOTIDE SEQUENCE [LARGE SCALE GENOMIC DNA]</scope>
    <source>
        <strain evidence="2 3">Pan54</strain>
    </source>
</reference>
<sequence length="113" mass="12283">MSQIGFTSASFPLIASSVSGGQQNRPGQNEATKAQAGQDFKDSLNALTSHQSEDVGETSLESDRDADGRDAPHEHHEPADPHEEARANLDRLKAEKRIPDTDQMVGQFLDLDI</sequence>
<dbReference type="EMBL" id="SJPG01000001">
    <property type="protein sequence ID" value="TWT64472.1"/>
    <property type="molecule type" value="Genomic_DNA"/>
</dbReference>
<dbReference type="Proteomes" id="UP000316095">
    <property type="component" value="Unassembled WGS sequence"/>
</dbReference>
<gene>
    <name evidence="2" type="ORF">Pan54_52360</name>
</gene>
<feature type="region of interest" description="Disordered" evidence="1">
    <location>
        <begin position="16"/>
        <end position="101"/>
    </location>
</feature>
<feature type="compositionally biased region" description="Polar residues" evidence="1">
    <location>
        <begin position="16"/>
        <end position="32"/>
    </location>
</feature>
<evidence type="ECO:0000313" key="2">
    <source>
        <dbReference type="EMBL" id="TWT64472.1"/>
    </source>
</evidence>
<accession>A0A5C5XRV5</accession>
<name>A0A5C5XRV5_9PLAN</name>
<dbReference type="OrthoDB" id="9935722at2"/>
<evidence type="ECO:0000313" key="3">
    <source>
        <dbReference type="Proteomes" id="UP000316095"/>
    </source>
</evidence>
<protein>
    <submittedName>
        <fullName evidence="2">Uncharacterized protein</fullName>
    </submittedName>
</protein>
<dbReference type="AlphaFoldDB" id="A0A5C5XRV5"/>
<dbReference type="RefSeq" id="WP_146506182.1">
    <property type="nucleotide sequence ID" value="NZ_SJPG01000001.1"/>
</dbReference>
<organism evidence="2 3">
    <name type="scientific">Rubinisphaera italica</name>
    <dbReference type="NCBI Taxonomy" id="2527969"/>
    <lineage>
        <taxon>Bacteria</taxon>
        <taxon>Pseudomonadati</taxon>
        <taxon>Planctomycetota</taxon>
        <taxon>Planctomycetia</taxon>
        <taxon>Planctomycetales</taxon>
        <taxon>Planctomycetaceae</taxon>
        <taxon>Rubinisphaera</taxon>
    </lineage>
</organism>
<proteinExistence type="predicted"/>
<comment type="caution">
    <text evidence="2">The sequence shown here is derived from an EMBL/GenBank/DDBJ whole genome shotgun (WGS) entry which is preliminary data.</text>
</comment>
<keyword evidence="3" id="KW-1185">Reference proteome</keyword>
<feature type="compositionally biased region" description="Basic and acidic residues" evidence="1">
    <location>
        <begin position="61"/>
        <end position="100"/>
    </location>
</feature>
<evidence type="ECO:0000256" key="1">
    <source>
        <dbReference type="SAM" id="MobiDB-lite"/>
    </source>
</evidence>